<keyword evidence="1" id="KW-1133">Transmembrane helix</keyword>
<protein>
    <submittedName>
        <fullName evidence="2">Uncharacterized protein</fullName>
    </submittedName>
</protein>
<evidence type="ECO:0000256" key="1">
    <source>
        <dbReference type="SAM" id="Phobius"/>
    </source>
</evidence>
<name>A0A2V5H215_ASPV1</name>
<evidence type="ECO:0000313" key="2">
    <source>
        <dbReference type="EMBL" id="PYI17945.1"/>
    </source>
</evidence>
<dbReference type="Proteomes" id="UP000249829">
    <property type="component" value="Unassembled WGS sequence"/>
</dbReference>
<dbReference type="EMBL" id="KZ825149">
    <property type="protein sequence ID" value="PYI17945.1"/>
    <property type="molecule type" value="Genomic_DNA"/>
</dbReference>
<gene>
    <name evidence="2" type="ORF">BO99DRAFT_176501</name>
</gene>
<organism evidence="2 3">
    <name type="scientific">Aspergillus violaceofuscus (strain CBS 115571)</name>
    <dbReference type="NCBI Taxonomy" id="1450538"/>
    <lineage>
        <taxon>Eukaryota</taxon>
        <taxon>Fungi</taxon>
        <taxon>Dikarya</taxon>
        <taxon>Ascomycota</taxon>
        <taxon>Pezizomycotina</taxon>
        <taxon>Eurotiomycetes</taxon>
        <taxon>Eurotiomycetidae</taxon>
        <taxon>Eurotiales</taxon>
        <taxon>Aspergillaceae</taxon>
        <taxon>Aspergillus</taxon>
    </lineage>
</organism>
<feature type="transmembrane region" description="Helical" evidence="1">
    <location>
        <begin position="12"/>
        <end position="33"/>
    </location>
</feature>
<proteinExistence type="predicted"/>
<keyword evidence="1" id="KW-0472">Membrane</keyword>
<reference evidence="2 3" key="1">
    <citation type="submission" date="2018-02" db="EMBL/GenBank/DDBJ databases">
        <title>The genomes of Aspergillus section Nigri reveals drivers in fungal speciation.</title>
        <authorList>
            <consortium name="DOE Joint Genome Institute"/>
            <person name="Vesth T.C."/>
            <person name="Nybo J."/>
            <person name="Theobald S."/>
            <person name="Brandl J."/>
            <person name="Frisvad J.C."/>
            <person name="Nielsen K.F."/>
            <person name="Lyhne E.K."/>
            <person name="Kogle M.E."/>
            <person name="Kuo A."/>
            <person name="Riley R."/>
            <person name="Clum A."/>
            <person name="Nolan M."/>
            <person name="Lipzen A."/>
            <person name="Salamov A."/>
            <person name="Henrissat B."/>
            <person name="Wiebenga A."/>
            <person name="De vries R.P."/>
            <person name="Grigoriev I.V."/>
            <person name="Mortensen U.H."/>
            <person name="Andersen M.R."/>
            <person name="Baker S.E."/>
        </authorList>
    </citation>
    <scope>NUCLEOTIDE SEQUENCE [LARGE SCALE GENOMIC DNA]</scope>
    <source>
        <strain evidence="2 3">CBS 115571</strain>
    </source>
</reference>
<sequence length="81" mass="9561">MASNFSRVTIRWIVFKFQAMAMTLIVGLTWRIVAECLLPISALKKNEHQTNVFGLGCLANLHRIFFNDSFRYRPKPEFIWR</sequence>
<keyword evidence="3" id="KW-1185">Reference proteome</keyword>
<keyword evidence="1" id="KW-0812">Transmembrane</keyword>
<accession>A0A2V5H215</accession>
<dbReference type="AlphaFoldDB" id="A0A2V5H215"/>
<evidence type="ECO:0000313" key="3">
    <source>
        <dbReference type="Proteomes" id="UP000249829"/>
    </source>
</evidence>